<dbReference type="Gene3D" id="2.60.40.1120">
    <property type="entry name" value="Carboxypeptidase-like, regulatory domain"/>
    <property type="match status" value="1"/>
</dbReference>
<reference evidence="7" key="1">
    <citation type="journal article" date="2019" name="Int. J. Syst. Evol. Microbiol.">
        <title>The Global Catalogue of Microorganisms (GCM) 10K type strain sequencing project: providing services to taxonomists for standard genome sequencing and annotation.</title>
        <authorList>
            <consortium name="The Broad Institute Genomics Platform"/>
            <consortium name="The Broad Institute Genome Sequencing Center for Infectious Disease"/>
            <person name="Wu L."/>
            <person name="Ma J."/>
        </authorList>
    </citation>
    <scope>NUCLEOTIDE SEQUENCE [LARGE SCALE GENOMIC DNA]</scope>
    <source>
        <strain evidence="7">KCTC 23984</strain>
    </source>
</reference>
<dbReference type="InterPro" id="IPR008969">
    <property type="entry name" value="CarboxyPept-like_regulatory"/>
</dbReference>
<feature type="signal peptide" evidence="4">
    <location>
        <begin position="1"/>
        <end position="24"/>
    </location>
</feature>
<gene>
    <name evidence="6" type="ORF">ACFS7Z_15825</name>
</gene>
<dbReference type="EMBL" id="JBHUOX010000012">
    <property type="protein sequence ID" value="MFD3001843.1"/>
    <property type="molecule type" value="Genomic_DNA"/>
</dbReference>
<evidence type="ECO:0000256" key="3">
    <source>
        <dbReference type="ARBA" id="ARBA00023237"/>
    </source>
</evidence>
<dbReference type="Gene3D" id="2.170.130.10">
    <property type="entry name" value="TonB-dependent receptor, plug domain"/>
    <property type="match status" value="1"/>
</dbReference>
<evidence type="ECO:0000256" key="4">
    <source>
        <dbReference type="SAM" id="SignalP"/>
    </source>
</evidence>
<dbReference type="InterPro" id="IPR036942">
    <property type="entry name" value="Beta-barrel_TonB_sf"/>
</dbReference>
<protein>
    <submittedName>
        <fullName evidence="6">TonB-dependent receptor domain-containing protein</fullName>
    </submittedName>
</protein>
<evidence type="ECO:0000313" key="6">
    <source>
        <dbReference type="EMBL" id="MFD3001843.1"/>
    </source>
</evidence>
<dbReference type="Proteomes" id="UP001597641">
    <property type="component" value="Unassembled WGS sequence"/>
</dbReference>
<evidence type="ECO:0000256" key="2">
    <source>
        <dbReference type="ARBA" id="ARBA00023136"/>
    </source>
</evidence>
<dbReference type="SUPFAM" id="SSF56935">
    <property type="entry name" value="Porins"/>
    <property type="match status" value="1"/>
</dbReference>
<evidence type="ECO:0000256" key="1">
    <source>
        <dbReference type="ARBA" id="ARBA00004442"/>
    </source>
</evidence>
<keyword evidence="3" id="KW-0998">Cell outer membrane</keyword>
<feature type="chain" id="PRO_5045694699" evidence="4">
    <location>
        <begin position="25"/>
        <end position="829"/>
    </location>
</feature>
<sequence>MKKSLLFLLGQLCLCLSLTLAGLAQDNPQSPASETTKGIGTISGELVDSFTGKPIEYATVALLQSGSTQATSGTLTDSGGRFAFTGVAPGNYDITFSFIGYDTKTIRQLSVTAGNPKVVTGPVMLRPVSTQLKEVNVQTLRPTITQEADRMIVNVEGTAMAAGSTAYEVLAKSPGVFIDQEGNIQLNGRAGVTIMLDGKLTYLSARDLRNLLEGMAAENIKNIEIITNPSAKYDAEGSSGILNINLKKNTQQGMNGSLNASYRYNGKQHGYSAGGNINYKSGKWNSFLNLDAARRVGGREATFTRVFKGETETVYFDQVATGNYEVEGPPFVRLGTDYSLNDRQSIGFTTSYGTNFLETDFLTDTYIGTAPNQPALYIDANNYSTNRFTNFSNNLHYAGKFDTLGTTLTADLDYVKIMNDGESNFYNYFDSLATDDPVAKDFLYTSTPNNFDIYAAKIDFTKAFAGGNKLELGAKASRVISDNDSRFFFNNSEVPVLDLRRTNHFIYDENIYAGYITWSSKLGEKFNVQAGLRAEQTQSRGESRTTGQVTERDYLNLFPSFFLNQKVNENYEINYSYSRRLQRPNYGQLNPFFSYRDPYTYWQGNPYLRPQYTHAVGITQIFKKNYSLILNYQLTEDVIVELPAIEAETSTTIYYIGNADKSKNLSVTGVAPFKIMKNWDTNNTVVASYNKYSTMVNKVQVVNDQVSYTIQSNHNILLPKELRLEVNGTYQGPAVYALYVVEPRWWVNLGLKKSFFDEKLDVTINANDIFKSQRLIIAALVGEGNVNDFNQYFRNRNVGLTLRYNFSRGQKLEERRRNNNLDELNRTGG</sequence>
<accession>A0ABW6BXP1</accession>
<comment type="subcellular location">
    <subcellularLocation>
        <location evidence="1">Cell outer membrane</location>
    </subcellularLocation>
</comment>
<dbReference type="InterPro" id="IPR041700">
    <property type="entry name" value="OMP_b-brl_3"/>
</dbReference>
<name>A0ABW6BXP1_9BACT</name>
<dbReference type="SUPFAM" id="SSF49464">
    <property type="entry name" value="Carboxypeptidase regulatory domain-like"/>
    <property type="match status" value="1"/>
</dbReference>
<dbReference type="InterPro" id="IPR037066">
    <property type="entry name" value="Plug_dom_sf"/>
</dbReference>
<evidence type="ECO:0000259" key="5">
    <source>
        <dbReference type="Pfam" id="PF14905"/>
    </source>
</evidence>
<dbReference type="Gene3D" id="2.40.170.20">
    <property type="entry name" value="TonB-dependent receptor, beta-barrel domain"/>
    <property type="match status" value="1"/>
</dbReference>
<dbReference type="Pfam" id="PF14905">
    <property type="entry name" value="OMP_b-brl_3"/>
    <property type="match status" value="1"/>
</dbReference>
<keyword evidence="6" id="KW-0675">Receptor</keyword>
<organism evidence="6 7">
    <name type="scientific">Pontibacter toksunensis</name>
    <dbReference type="NCBI Taxonomy" id="1332631"/>
    <lineage>
        <taxon>Bacteria</taxon>
        <taxon>Pseudomonadati</taxon>
        <taxon>Bacteroidota</taxon>
        <taxon>Cytophagia</taxon>
        <taxon>Cytophagales</taxon>
        <taxon>Hymenobacteraceae</taxon>
        <taxon>Pontibacter</taxon>
    </lineage>
</organism>
<dbReference type="RefSeq" id="WP_377486474.1">
    <property type="nucleotide sequence ID" value="NZ_JBHUOX010000012.1"/>
</dbReference>
<feature type="domain" description="Outer membrane protein beta-barrel" evidence="5">
    <location>
        <begin position="400"/>
        <end position="804"/>
    </location>
</feature>
<evidence type="ECO:0000313" key="7">
    <source>
        <dbReference type="Proteomes" id="UP001597641"/>
    </source>
</evidence>
<proteinExistence type="predicted"/>
<dbReference type="PANTHER" id="PTHR40980">
    <property type="entry name" value="PLUG DOMAIN-CONTAINING PROTEIN"/>
    <property type="match status" value="1"/>
</dbReference>
<keyword evidence="2" id="KW-0472">Membrane</keyword>
<keyword evidence="7" id="KW-1185">Reference proteome</keyword>
<dbReference type="Pfam" id="PF13620">
    <property type="entry name" value="CarboxypepD_reg"/>
    <property type="match status" value="1"/>
</dbReference>
<keyword evidence="4" id="KW-0732">Signal</keyword>
<comment type="caution">
    <text evidence="6">The sequence shown here is derived from an EMBL/GenBank/DDBJ whole genome shotgun (WGS) entry which is preliminary data.</text>
</comment>
<dbReference type="PANTHER" id="PTHR40980:SF4">
    <property type="entry name" value="TONB-DEPENDENT RECEPTOR-LIKE BETA-BARREL DOMAIN-CONTAINING PROTEIN"/>
    <property type="match status" value="1"/>
</dbReference>